<comment type="caution">
    <text evidence="1">The sequence shown here is derived from an EMBL/GenBank/DDBJ whole genome shotgun (WGS) entry which is preliminary data.</text>
</comment>
<protein>
    <submittedName>
        <fullName evidence="1">TetR/AcrR family transcriptional regulator</fullName>
    </submittedName>
</protein>
<reference evidence="1 2" key="1">
    <citation type="journal article" date="2021" name="Chemosphere">
        <title>Bioballs carrying a syntrophic Rhodococcus and Mycolicibacterium consortium for simultaneous sorption and biodegradation of fuel oil in contaminated freshwater.</title>
        <authorList>
            <person name="Naloka K."/>
            <person name="Polrit D."/>
            <person name="Muangchinda C."/>
            <person name="Thoetkiattikul H."/>
            <person name="Pinyakong O."/>
        </authorList>
    </citation>
    <scope>NUCLEOTIDE SEQUENCE [LARGE SCALE GENOMIC DNA]</scope>
    <source>
        <strain evidence="1 2">J101</strain>
    </source>
</reference>
<gene>
    <name evidence="1" type="ORF">OHX15_25810</name>
</gene>
<proteinExistence type="predicted"/>
<dbReference type="EMBL" id="JAOXLN010000040">
    <property type="protein sequence ID" value="MDZ5088827.1"/>
    <property type="molecule type" value="Genomic_DNA"/>
</dbReference>
<organism evidence="1 2">
    <name type="scientific">Mycolicibacterium parafortuitum</name>
    <name type="common">Mycobacterium parafortuitum</name>
    <dbReference type="NCBI Taxonomy" id="39692"/>
    <lineage>
        <taxon>Bacteria</taxon>
        <taxon>Bacillati</taxon>
        <taxon>Actinomycetota</taxon>
        <taxon>Actinomycetes</taxon>
        <taxon>Mycobacteriales</taxon>
        <taxon>Mycobacteriaceae</taxon>
        <taxon>Mycolicibacterium</taxon>
    </lineage>
</organism>
<keyword evidence="2" id="KW-1185">Reference proteome</keyword>
<name>A0ACC6MPM3_MYCPF</name>
<accession>A0ACC6MPM3</accession>
<evidence type="ECO:0000313" key="2">
    <source>
        <dbReference type="Proteomes" id="UP001289645"/>
    </source>
</evidence>
<evidence type="ECO:0000313" key="1">
    <source>
        <dbReference type="EMBL" id="MDZ5088827.1"/>
    </source>
</evidence>
<sequence>METVSSAGERPRGRGRPVGADSENTRRGILVAARGVITERGYQAATFQQIAMRAGVSRPTLHYYFGSREQIYDVLLAEVHHAMMGCVAEAQQQVGLRDQLASFLGSLQRWSLEDADTLRFLVAARLEHHRGPHRAEAAARIFAAVHSFYDSVVVEAMRRGELPSDIDAAAVADMLAGLFWGAGFHAGFLRHSTSDQDAGGVARQLLTLFESGLLESPVAAHIDA</sequence>
<dbReference type="Proteomes" id="UP001289645">
    <property type="component" value="Unassembled WGS sequence"/>
</dbReference>